<name>T0R917_SAPDV</name>
<protein>
    <submittedName>
        <fullName evidence="3">Uncharacterized protein</fullName>
    </submittedName>
</protein>
<keyword evidence="1" id="KW-0175">Coiled coil</keyword>
<dbReference type="EMBL" id="JH767193">
    <property type="protein sequence ID" value="EQC28633.1"/>
    <property type="molecule type" value="Genomic_DNA"/>
</dbReference>
<accession>T0R917</accession>
<dbReference type="InParanoid" id="T0R917"/>
<gene>
    <name evidence="3" type="ORF">SDRG_13712</name>
</gene>
<evidence type="ECO:0000313" key="3">
    <source>
        <dbReference type="EMBL" id="EQC28633.1"/>
    </source>
</evidence>
<dbReference type="AlphaFoldDB" id="T0R917"/>
<evidence type="ECO:0000256" key="2">
    <source>
        <dbReference type="SAM" id="MobiDB-lite"/>
    </source>
</evidence>
<evidence type="ECO:0000313" key="4">
    <source>
        <dbReference type="Proteomes" id="UP000030762"/>
    </source>
</evidence>
<dbReference type="Proteomes" id="UP000030762">
    <property type="component" value="Unassembled WGS sequence"/>
</dbReference>
<proteinExistence type="predicted"/>
<dbReference type="RefSeq" id="XP_008618030.1">
    <property type="nucleotide sequence ID" value="XM_008619808.1"/>
</dbReference>
<organism evidence="3 4">
    <name type="scientific">Saprolegnia diclina (strain VS20)</name>
    <dbReference type="NCBI Taxonomy" id="1156394"/>
    <lineage>
        <taxon>Eukaryota</taxon>
        <taxon>Sar</taxon>
        <taxon>Stramenopiles</taxon>
        <taxon>Oomycota</taxon>
        <taxon>Saprolegniomycetes</taxon>
        <taxon>Saprolegniales</taxon>
        <taxon>Saprolegniaceae</taxon>
        <taxon>Saprolegnia</taxon>
    </lineage>
</organism>
<feature type="compositionally biased region" description="Polar residues" evidence="2">
    <location>
        <begin position="249"/>
        <end position="260"/>
    </location>
</feature>
<reference evidence="3 4" key="1">
    <citation type="submission" date="2012-04" db="EMBL/GenBank/DDBJ databases">
        <title>The Genome Sequence of Saprolegnia declina VS20.</title>
        <authorList>
            <consortium name="The Broad Institute Genome Sequencing Platform"/>
            <person name="Russ C."/>
            <person name="Nusbaum C."/>
            <person name="Tyler B."/>
            <person name="van West P."/>
            <person name="Dieguez-Uribeondo J."/>
            <person name="de Bruijn I."/>
            <person name="Tripathy S."/>
            <person name="Jiang R."/>
            <person name="Young S.K."/>
            <person name="Zeng Q."/>
            <person name="Gargeya S."/>
            <person name="Fitzgerald M."/>
            <person name="Haas B."/>
            <person name="Abouelleil A."/>
            <person name="Alvarado L."/>
            <person name="Arachchi H.M."/>
            <person name="Berlin A."/>
            <person name="Chapman S.B."/>
            <person name="Goldberg J."/>
            <person name="Griggs A."/>
            <person name="Gujja S."/>
            <person name="Hansen M."/>
            <person name="Howarth C."/>
            <person name="Imamovic A."/>
            <person name="Larimer J."/>
            <person name="McCowen C."/>
            <person name="Montmayeur A."/>
            <person name="Murphy C."/>
            <person name="Neiman D."/>
            <person name="Pearson M."/>
            <person name="Priest M."/>
            <person name="Roberts A."/>
            <person name="Saif S."/>
            <person name="Shea T."/>
            <person name="Sisk P."/>
            <person name="Sykes S."/>
            <person name="Wortman J."/>
            <person name="Nusbaum C."/>
            <person name="Birren B."/>
        </authorList>
    </citation>
    <scope>NUCLEOTIDE SEQUENCE [LARGE SCALE GENOMIC DNA]</scope>
    <source>
        <strain evidence="3 4">VS20</strain>
    </source>
</reference>
<dbReference type="GeneID" id="19954439"/>
<feature type="coiled-coil region" evidence="1">
    <location>
        <begin position="65"/>
        <end position="124"/>
    </location>
</feature>
<feature type="compositionally biased region" description="Polar residues" evidence="2">
    <location>
        <begin position="223"/>
        <end position="236"/>
    </location>
</feature>
<evidence type="ECO:0000256" key="1">
    <source>
        <dbReference type="SAM" id="Coils"/>
    </source>
</evidence>
<sequence length="276" mass="30322">MGTRTLEELMPELGTAFAVQEASLYRCVSAMSSSIVRAEDEARQKVSANEIQALRLKVRDTMDYVNEAKKTMQSLERSMEALSAEIESLKRENVEKDRAIEALQDDLEDARNSHEDQLVELDKKFEFISKVKMEQKDVIKRLEKQEKASVDMRYGITMLSKSINDEGHDENGGIAPVSLDSKLDVIASVLSKPQRGTLSSDPLPRIALPTHVDTILRTDRSSIRSNNDASRPSSAAENVLRPLGGDISTRASTPGSNRSGASKLRAATVSGQCAAD</sequence>
<dbReference type="OrthoDB" id="78687at2759"/>
<keyword evidence="4" id="KW-1185">Reference proteome</keyword>
<dbReference type="VEuPathDB" id="FungiDB:SDRG_13712"/>
<feature type="region of interest" description="Disordered" evidence="2">
    <location>
        <begin position="219"/>
        <end position="276"/>
    </location>
</feature>